<dbReference type="PROSITE" id="PS00893">
    <property type="entry name" value="NUDIX_BOX"/>
    <property type="match status" value="1"/>
</dbReference>
<dbReference type="GO" id="GO:0005634">
    <property type="term" value="C:nucleus"/>
    <property type="evidence" value="ECO:0007669"/>
    <property type="project" value="TreeGrafter"/>
</dbReference>
<organism evidence="6 7">
    <name type="scientific">Piptocephalis cylindrospora</name>
    <dbReference type="NCBI Taxonomy" id="1907219"/>
    <lineage>
        <taxon>Eukaryota</taxon>
        <taxon>Fungi</taxon>
        <taxon>Fungi incertae sedis</taxon>
        <taxon>Zoopagomycota</taxon>
        <taxon>Zoopagomycotina</taxon>
        <taxon>Zoopagomycetes</taxon>
        <taxon>Zoopagales</taxon>
        <taxon>Piptocephalidaceae</taxon>
        <taxon>Piptocephalis</taxon>
    </lineage>
</organism>
<dbReference type="SUPFAM" id="SSF55811">
    <property type="entry name" value="Nudix"/>
    <property type="match status" value="1"/>
</dbReference>
<proteinExistence type="predicted"/>
<evidence type="ECO:0000313" key="7">
    <source>
        <dbReference type="Proteomes" id="UP000267251"/>
    </source>
</evidence>
<dbReference type="PANTHER" id="PTHR12629">
    <property type="entry name" value="DIPHOSPHOINOSITOL POLYPHOSPHATE PHOSPHOHYDROLASE"/>
    <property type="match status" value="1"/>
</dbReference>
<keyword evidence="3 6" id="KW-0378">Hydrolase</keyword>
<dbReference type="AlphaFoldDB" id="A0A4P9Y645"/>
<dbReference type="InterPro" id="IPR047198">
    <property type="entry name" value="DDP-like_NUDIX"/>
</dbReference>
<dbReference type="Pfam" id="PF00293">
    <property type="entry name" value="NUDIX"/>
    <property type="match status" value="1"/>
</dbReference>
<dbReference type="Gene3D" id="3.90.79.10">
    <property type="entry name" value="Nucleoside Triphosphate Pyrophosphohydrolase"/>
    <property type="match status" value="1"/>
</dbReference>
<gene>
    <name evidence="6" type="ORF">BJ684DRAFT_8588</name>
</gene>
<dbReference type="GO" id="GO:0046872">
    <property type="term" value="F:metal ion binding"/>
    <property type="evidence" value="ECO:0007669"/>
    <property type="project" value="UniProtKB-KW"/>
</dbReference>
<dbReference type="PANTHER" id="PTHR12629:SF0">
    <property type="entry name" value="DIPHOSPHOINOSITOL-POLYPHOSPHATE DIPHOSPHATASE"/>
    <property type="match status" value="1"/>
</dbReference>
<evidence type="ECO:0000259" key="5">
    <source>
        <dbReference type="PROSITE" id="PS51462"/>
    </source>
</evidence>
<dbReference type="InterPro" id="IPR020084">
    <property type="entry name" value="NUDIX_hydrolase_CS"/>
</dbReference>
<evidence type="ECO:0000256" key="1">
    <source>
        <dbReference type="ARBA" id="ARBA00001946"/>
    </source>
</evidence>
<evidence type="ECO:0000256" key="4">
    <source>
        <dbReference type="ARBA" id="ARBA00022842"/>
    </source>
</evidence>
<dbReference type="CDD" id="cd04666">
    <property type="entry name" value="NUDIX_DIPP2_like_Nudt4"/>
    <property type="match status" value="1"/>
</dbReference>
<keyword evidence="2" id="KW-0479">Metal-binding</keyword>
<comment type="cofactor">
    <cofactor evidence="1">
        <name>Mg(2+)</name>
        <dbReference type="ChEBI" id="CHEBI:18420"/>
    </cofactor>
</comment>
<sequence length="159" mass="17904">MSEHFSMEARVGRDRQRYTADEYREVVGTVPVDMATGKLLLISSRKHPGQWVIPKGGWDDDETREDAAVRETWEEAGVEGTLGPLILSHRKTSNKTGAKEKGTHVQIYELYVSKVAQEWPESGDRQRQWMRYEEALALIKGFVLEAVQQCSLSPGGGVE</sequence>
<reference evidence="7" key="1">
    <citation type="journal article" date="2018" name="Nat. Microbiol.">
        <title>Leveraging single-cell genomics to expand the fungal tree of life.</title>
        <authorList>
            <person name="Ahrendt S.R."/>
            <person name="Quandt C.A."/>
            <person name="Ciobanu D."/>
            <person name="Clum A."/>
            <person name="Salamov A."/>
            <person name="Andreopoulos B."/>
            <person name="Cheng J.F."/>
            <person name="Woyke T."/>
            <person name="Pelin A."/>
            <person name="Henrissat B."/>
            <person name="Reynolds N.K."/>
            <person name="Benny G.L."/>
            <person name="Smith M.E."/>
            <person name="James T.Y."/>
            <person name="Grigoriev I.V."/>
        </authorList>
    </citation>
    <scope>NUCLEOTIDE SEQUENCE [LARGE SCALE GENOMIC DNA]</scope>
</reference>
<dbReference type="OrthoDB" id="2011998at2759"/>
<dbReference type="InterPro" id="IPR000086">
    <property type="entry name" value="NUDIX_hydrolase_dom"/>
</dbReference>
<keyword evidence="7" id="KW-1185">Reference proteome</keyword>
<dbReference type="GO" id="GO:0005737">
    <property type="term" value="C:cytoplasm"/>
    <property type="evidence" value="ECO:0007669"/>
    <property type="project" value="TreeGrafter"/>
</dbReference>
<dbReference type="InterPro" id="IPR015797">
    <property type="entry name" value="NUDIX_hydrolase-like_dom_sf"/>
</dbReference>
<evidence type="ECO:0000313" key="6">
    <source>
        <dbReference type="EMBL" id="RKP14445.1"/>
    </source>
</evidence>
<name>A0A4P9Y645_9FUNG</name>
<dbReference type="EMBL" id="KZ987834">
    <property type="protein sequence ID" value="RKP14445.1"/>
    <property type="molecule type" value="Genomic_DNA"/>
</dbReference>
<accession>A0A4P9Y645</accession>
<evidence type="ECO:0000256" key="3">
    <source>
        <dbReference type="ARBA" id="ARBA00022801"/>
    </source>
</evidence>
<dbReference type="PROSITE" id="PS51462">
    <property type="entry name" value="NUDIX"/>
    <property type="match status" value="1"/>
</dbReference>
<feature type="domain" description="Nudix hydrolase" evidence="5">
    <location>
        <begin position="22"/>
        <end position="152"/>
    </location>
</feature>
<evidence type="ECO:0000256" key="2">
    <source>
        <dbReference type="ARBA" id="ARBA00022723"/>
    </source>
</evidence>
<dbReference type="Proteomes" id="UP000267251">
    <property type="component" value="Unassembled WGS sequence"/>
</dbReference>
<protein>
    <submittedName>
        <fullName evidence="6">NUDIX hydrolase domain-like protein</fullName>
    </submittedName>
</protein>
<keyword evidence="4" id="KW-0460">Magnesium</keyword>
<dbReference type="GO" id="GO:0016462">
    <property type="term" value="F:pyrophosphatase activity"/>
    <property type="evidence" value="ECO:0007669"/>
    <property type="project" value="InterPro"/>
</dbReference>